<comment type="similarity">
    <text evidence="1">Belongs to the universal ribosomal protein uS17 family.</text>
</comment>
<dbReference type="InterPro" id="IPR012340">
    <property type="entry name" value="NA-bd_OB-fold"/>
</dbReference>
<dbReference type="PANTHER" id="PTHR10744">
    <property type="entry name" value="40S RIBOSOMAL PROTEIN S11 FAMILY MEMBER"/>
    <property type="match status" value="1"/>
</dbReference>
<sequence length="134" mass="15490">MKTYIGKVISDKANKTILVAVDRWMIVPKYKKKIKRTSKFMAHDENNDCRMGDIVTSNVDLINSSEANLRLCRGQETGIVAHQWSQIHWHGMIEVLAAASEEYRRPLLSSKFEPLLLLTYSDQILTQLFTEYLM</sequence>
<keyword evidence="3" id="KW-0687">Ribonucleoprotein</keyword>
<keyword evidence="5" id="KW-1185">Reference proteome</keyword>
<evidence type="ECO:0000256" key="1">
    <source>
        <dbReference type="ARBA" id="ARBA00010254"/>
    </source>
</evidence>
<dbReference type="SUPFAM" id="SSF50249">
    <property type="entry name" value="Nucleic acid-binding proteins"/>
    <property type="match status" value="1"/>
</dbReference>
<evidence type="ECO:0000256" key="2">
    <source>
        <dbReference type="ARBA" id="ARBA00022980"/>
    </source>
</evidence>
<proteinExistence type="inferred from homology"/>
<organism evidence="4 5">
    <name type="scientific">Coccomyxa subellipsoidea</name>
    <dbReference type="NCBI Taxonomy" id="248742"/>
    <lineage>
        <taxon>Eukaryota</taxon>
        <taxon>Viridiplantae</taxon>
        <taxon>Chlorophyta</taxon>
        <taxon>core chlorophytes</taxon>
        <taxon>Trebouxiophyceae</taxon>
        <taxon>Trebouxiophyceae incertae sedis</taxon>
        <taxon>Coccomyxaceae</taxon>
        <taxon>Coccomyxa</taxon>
    </lineage>
</organism>
<dbReference type="Pfam" id="PF00366">
    <property type="entry name" value="Ribosomal_S17"/>
    <property type="match status" value="1"/>
</dbReference>
<dbReference type="Proteomes" id="UP001491310">
    <property type="component" value="Unassembled WGS sequence"/>
</dbReference>
<name>A0ABR2YXX7_9CHLO</name>
<keyword evidence="2" id="KW-0689">Ribosomal protein</keyword>
<evidence type="ECO:0000313" key="4">
    <source>
        <dbReference type="EMBL" id="KAK9916469.1"/>
    </source>
</evidence>
<reference evidence="4 5" key="1">
    <citation type="journal article" date="2024" name="Nat. Commun.">
        <title>Phylogenomics reveals the evolutionary origins of lichenization in chlorophyte algae.</title>
        <authorList>
            <person name="Puginier C."/>
            <person name="Libourel C."/>
            <person name="Otte J."/>
            <person name="Skaloud P."/>
            <person name="Haon M."/>
            <person name="Grisel S."/>
            <person name="Petersen M."/>
            <person name="Berrin J.G."/>
            <person name="Delaux P.M."/>
            <person name="Dal Grande F."/>
            <person name="Keller J."/>
        </authorList>
    </citation>
    <scope>NUCLEOTIDE SEQUENCE [LARGE SCALE GENOMIC DNA]</scope>
    <source>
        <strain evidence="4 5">SAG 216-7</strain>
    </source>
</reference>
<protein>
    <submittedName>
        <fullName evidence="4">Uncharacterized protein</fullName>
    </submittedName>
</protein>
<accession>A0ABR2YXX7</accession>
<evidence type="ECO:0000256" key="3">
    <source>
        <dbReference type="ARBA" id="ARBA00023274"/>
    </source>
</evidence>
<comment type="caution">
    <text evidence="4">The sequence shown here is derived from an EMBL/GenBank/DDBJ whole genome shotgun (WGS) entry which is preliminary data.</text>
</comment>
<gene>
    <name evidence="4" type="ORF">WJX75_002948</name>
</gene>
<dbReference type="CDD" id="cd00364">
    <property type="entry name" value="Ribosomal_uS17"/>
    <property type="match status" value="1"/>
</dbReference>
<dbReference type="Gene3D" id="2.40.50.140">
    <property type="entry name" value="Nucleic acid-binding proteins"/>
    <property type="match status" value="1"/>
</dbReference>
<dbReference type="InterPro" id="IPR000266">
    <property type="entry name" value="Ribosomal_uS17"/>
</dbReference>
<dbReference type="PANTHER" id="PTHR10744:SF1">
    <property type="entry name" value="SMALL RIBOSOMAL SUBUNIT PROTEIN US17M"/>
    <property type="match status" value="1"/>
</dbReference>
<evidence type="ECO:0000313" key="5">
    <source>
        <dbReference type="Proteomes" id="UP001491310"/>
    </source>
</evidence>
<dbReference type="EMBL" id="JALJOT010000003">
    <property type="protein sequence ID" value="KAK9916469.1"/>
    <property type="molecule type" value="Genomic_DNA"/>
</dbReference>